<proteinExistence type="predicted"/>
<dbReference type="Gene3D" id="3.40.50.10540">
    <property type="entry name" value="Crotonobetainyl-coa:carnitine coa-transferase, domain 1"/>
    <property type="match status" value="1"/>
</dbReference>
<evidence type="ECO:0000256" key="1">
    <source>
        <dbReference type="SAM" id="MobiDB-lite"/>
    </source>
</evidence>
<dbReference type="OrthoDB" id="9058532at2"/>
<dbReference type="PANTHER" id="PTHR48229">
    <property type="entry name" value="CAIB/BAIF FAMILY ENZYME (AFU_ORTHOLOGUE AFUA_1G05360)-RELATED"/>
    <property type="match status" value="1"/>
</dbReference>
<name>A0A2L1UMN3_9GAMM</name>
<dbReference type="PANTHER" id="PTHR48229:SF1">
    <property type="entry name" value="ALPHA METHYLACYL-COA RACEMASE-RELATED"/>
    <property type="match status" value="1"/>
</dbReference>
<feature type="region of interest" description="Disordered" evidence="1">
    <location>
        <begin position="443"/>
        <end position="466"/>
    </location>
</feature>
<dbReference type="RefSeq" id="WP_104921731.1">
    <property type="nucleotide sequence ID" value="NZ_CP019062.1"/>
</dbReference>
<accession>A0A2L1UMN3</accession>
<dbReference type="Pfam" id="PF02515">
    <property type="entry name" value="CoA_transf_3"/>
    <property type="match status" value="1"/>
</dbReference>
<gene>
    <name evidence="2" type="ORF">BV494_04250</name>
</gene>
<evidence type="ECO:0000313" key="2">
    <source>
        <dbReference type="EMBL" id="AVF34195.1"/>
    </source>
</evidence>
<dbReference type="AlphaFoldDB" id="A0A2L1UMN3"/>
<feature type="region of interest" description="Disordered" evidence="1">
    <location>
        <begin position="394"/>
        <end position="425"/>
    </location>
</feature>
<keyword evidence="3" id="KW-1185">Reference proteome</keyword>
<dbReference type="SUPFAM" id="SSF89796">
    <property type="entry name" value="CoA-transferase family III (CaiB/BaiF)"/>
    <property type="match status" value="2"/>
</dbReference>
<evidence type="ECO:0000313" key="3">
    <source>
        <dbReference type="Proteomes" id="UP000239197"/>
    </source>
</evidence>
<protein>
    <submittedName>
        <fullName evidence="2">Acyl-CoA transferase</fullName>
    </submittedName>
</protein>
<dbReference type="InterPro" id="IPR003673">
    <property type="entry name" value="CoA-Trfase_fam_III"/>
</dbReference>
<dbReference type="InterPro" id="IPR052985">
    <property type="entry name" value="CoA-trans_III_biosynth/detox"/>
</dbReference>
<feature type="compositionally biased region" description="Basic and acidic residues" evidence="1">
    <location>
        <begin position="394"/>
        <end position="413"/>
    </location>
</feature>
<dbReference type="GO" id="GO:0016740">
    <property type="term" value="F:transferase activity"/>
    <property type="evidence" value="ECO:0007669"/>
    <property type="project" value="UniProtKB-KW"/>
</dbReference>
<dbReference type="Proteomes" id="UP000239197">
    <property type="component" value="Chromosome"/>
</dbReference>
<sequence length="466" mass="51241">MSDEAIHQRTQSLYAQLTGETFCSSRLHITGEGNLSSCYPVTPFISASVALAGLALSQLLALRHGKRDTVTVNRRLASLWCNSSIQPDGWDVPPAWDSLAGDYATADGWIRLHTNAPAHRLVVETLLGKAETREVLAQRVILWKKAELEQAVVQAGGCAAQMLSAAQWQQHVQGKSLQQEPLFQQSLSSQTPLPQWELSRERPLAGVKILDLTRIIAGPVATRFLAGLGADVLRIDPFGWDEVSQEADVTLGKHCARLNLHNPQDRHRFEALLREADVNVHGYRAGALHKLGYGSEQLRALAPGLVDVCLNAYGWNGPWRERRGFDSLVQMSCGIAERGMQVSGGNKPVPLPVQALDHATGYLMAAAVLHGLAQRVETGQGSQTWLSLARTARELTESEASTEQREPEIHSADEADYSPEQEHTVWGPAWRLRPPVWLENTRLQWNPPASPLGSAPASWQEVRPAR</sequence>
<organism evidence="2 3">
    <name type="scientific">Rahnella sikkimica</name>
    <dbReference type="NCBI Taxonomy" id="1805933"/>
    <lineage>
        <taxon>Bacteria</taxon>
        <taxon>Pseudomonadati</taxon>
        <taxon>Pseudomonadota</taxon>
        <taxon>Gammaproteobacteria</taxon>
        <taxon>Enterobacterales</taxon>
        <taxon>Yersiniaceae</taxon>
        <taxon>Rahnella</taxon>
    </lineage>
</organism>
<dbReference type="KEGG" id="rox:BV494_04250"/>
<keyword evidence="2" id="KW-0808">Transferase</keyword>
<reference evidence="3" key="1">
    <citation type="submission" date="2017-01" db="EMBL/GenBank/DDBJ databases">
        <title>Genome sequence of Rouxiella sp. ERMR1:05.</title>
        <authorList>
            <person name="Kumar R."/>
            <person name="Singh D."/>
            <person name="Kumar S."/>
        </authorList>
    </citation>
    <scope>NUCLEOTIDE SEQUENCE [LARGE SCALE GENOMIC DNA]</scope>
    <source>
        <strain evidence="3">ERMR1:05</strain>
    </source>
</reference>
<dbReference type="InterPro" id="IPR023606">
    <property type="entry name" value="CoA-Trfase_III_dom_1_sf"/>
</dbReference>
<dbReference type="EMBL" id="CP019062">
    <property type="protein sequence ID" value="AVF34195.1"/>
    <property type="molecule type" value="Genomic_DNA"/>
</dbReference>